<dbReference type="EMBL" id="CP015401">
    <property type="protein sequence ID" value="ANU57841.1"/>
    <property type="molecule type" value="Genomic_DNA"/>
</dbReference>
<dbReference type="KEGG" id="bcae:A4V03_09870"/>
<evidence type="ECO:0000313" key="3">
    <source>
        <dbReference type="Proteomes" id="UP000092631"/>
    </source>
</evidence>
<feature type="domain" description="DUF3868" evidence="1">
    <location>
        <begin position="18"/>
        <end position="107"/>
    </location>
</feature>
<organism evidence="2 3">
    <name type="scientific">Bacteroides caecimuris</name>
    <dbReference type="NCBI Taxonomy" id="1796613"/>
    <lineage>
        <taxon>Bacteria</taxon>
        <taxon>Pseudomonadati</taxon>
        <taxon>Bacteroidota</taxon>
        <taxon>Bacteroidia</taxon>
        <taxon>Bacteroidales</taxon>
        <taxon>Bacteroidaceae</taxon>
        <taxon>Bacteroides</taxon>
    </lineage>
</organism>
<reference evidence="3" key="1">
    <citation type="submission" date="2016-04" db="EMBL/GenBank/DDBJ databases">
        <title>Complete Genome Sequences of Twelve Strains of a Stable Defined Moderately Diverse Mouse Microbiota 2 (sDMDMm2).</title>
        <authorList>
            <person name="Uchimura Y."/>
            <person name="Wyss M."/>
            <person name="Brugiroux S."/>
            <person name="Limenitakis J.P."/>
            <person name="Stecher B."/>
            <person name="McCoy K.D."/>
            <person name="Macpherson A.J."/>
        </authorList>
    </citation>
    <scope>NUCLEOTIDE SEQUENCE [LARGE SCALE GENOMIC DNA]</scope>
    <source>
        <strain evidence="3">I48</strain>
    </source>
</reference>
<dbReference type="Gene3D" id="1.25.40.10">
    <property type="entry name" value="Tetratricopeptide repeat domain"/>
    <property type="match status" value="1"/>
</dbReference>
<gene>
    <name evidence="2" type="ORF">A4V03_09870</name>
</gene>
<name>A0A1C7H1E0_9BACE</name>
<dbReference type="InterPro" id="IPR011990">
    <property type="entry name" value="TPR-like_helical_dom_sf"/>
</dbReference>
<evidence type="ECO:0000313" key="2">
    <source>
        <dbReference type="EMBL" id="ANU57841.1"/>
    </source>
</evidence>
<protein>
    <recommendedName>
        <fullName evidence="1">DUF3868 domain-containing protein</fullName>
    </recommendedName>
</protein>
<dbReference type="RefSeq" id="WP_065538800.1">
    <property type="nucleotide sequence ID" value="NZ_CAPDLJ010000023.1"/>
</dbReference>
<accession>A0A1C7H1E0</accession>
<dbReference type="SUPFAM" id="SSF103088">
    <property type="entry name" value="OmpA-like"/>
    <property type="match status" value="1"/>
</dbReference>
<dbReference type="OrthoDB" id="1100173at2"/>
<dbReference type="InterPro" id="IPR024480">
    <property type="entry name" value="DUF3868"/>
</dbReference>
<dbReference type="AlphaFoldDB" id="A0A1C7H1E0"/>
<dbReference type="Proteomes" id="UP000092631">
    <property type="component" value="Chromosome"/>
</dbReference>
<evidence type="ECO:0000259" key="1">
    <source>
        <dbReference type="Pfam" id="PF12984"/>
    </source>
</evidence>
<dbReference type="Gene3D" id="3.30.1330.60">
    <property type="entry name" value="OmpA-like domain"/>
    <property type="match status" value="1"/>
</dbReference>
<dbReference type="Pfam" id="PF12984">
    <property type="entry name" value="DUF3868"/>
    <property type="match status" value="1"/>
</dbReference>
<keyword evidence="3" id="KW-1185">Reference proteome</keyword>
<sequence>MIIINNKIAKIAGSVLLSLLGVAGVKGQPLMNGQVTVRNLFVSRSDDKLFISMDIDVSGLEVKSNREVIFMPALASDDHTLSLPAVMIAGRNRYYHHLRNDNLRPATTQIYRRSDVSVVEYRTVVPYEKWMNTSKLVTLNEVCGCCEETLAGENKPLLALRLEPKAFVPSYIYVRPKAEPKINVLEGSAYIDFPVNRTEIHEDYRRNPVELQKILSTIDAVRNDADTRIIALSIKGYASPESPYSNNERLAKGRTQTLKEYVQRQYNFPESIISTDYEPEDWAGLERAVENSDLQNRDAILALIRSNMEPDAKEWKIKKTYPADYSWLLKNIYPGLRHSDYAVKYEVRAYTDVEEIKRLIKTQPQKLSLNEMYLAAQEMETGSEEYNETFDIAVRMFPDDEVANLNAANIAMSRGGLKSAERYLQKAGDSPQAIYARATLAALNKDFDTAKKMFEETARKGMPDAEKMLRQIEEIKL</sequence>
<proteinExistence type="predicted"/>
<dbReference type="SUPFAM" id="SSF48452">
    <property type="entry name" value="TPR-like"/>
    <property type="match status" value="1"/>
</dbReference>
<dbReference type="GeneID" id="82187445"/>
<dbReference type="InterPro" id="IPR036737">
    <property type="entry name" value="OmpA-like_sf"/>
</dbReference>